<feature type="transmembrane region" description="Helical" evidence="1">
    <location>
        <begin position="83"/>
        <end position="102"/>
    </location>
</feature>
<keyword evidence="1" id="KW-1133">Transmembrane helix</keyword>
<comment type="caution">
    <text evidence="2">The sequence shown here is derived from an EMBL/GenBank/DDBJ whole genome shotgun (WGS) entry which is preliminary data.</text>
</comment>
<accession>A0A6G0U7G5</accession>
<gene>
    <name evidence="2" type="ORF">AGLY_001401</name>
</gene>
<sequence length="215" mass="24986">DCTREATLNESKPKYVLKAAQNIMRCICNVQTGVGILSILSRYIKYNSLPDSVYSYDHSGHDVNYNYCNNAVQCTRFARNTTFVCVLLLHVTIIILLLMALIEKQRTVTIIIKIYNNIRITIRKIQSAAGRRPHCAYFGYGIFIDKNTIDIYNRQYLISEPWNGIFTPSVTYYNAQLISLTNSVITNVKSYILYFSFKSENCLRSKYYYVDRYHL</sequence>
<evidence type="ECO:0000256" key="1">
    <source>
        <dbReference type="SAM" id="Phobius"/>
    </source>
</evidence>
<dbReference type="AlphaFoldDB" id="A0A6G0U7G5"/>
<keyword evidence="1" id="KW-0812">Transmembrane</keyword>
<dbReference type="Proteomes" id="UP000475862">
    <property type="component" value="Unassembled WGS sequence"/>
</dbReference>
<protein>
    <submittedName>
        <fullName evidence="2">Uncharacterized protein</fullName>
    </submittedName>
</protein>
<keyword evidence="1" id="KW-0472">Membrane</keyword>
<reference evidence="2 3" key="1">
    <citation type="submission" date="2019-08" db="EMBL/GenBank/DDBJ databases">
        <title>The genome of the soybean aphid Biotype 1, its phylome, world population structure and adaptation to the North American continent.</title>
        <authorList>
            <person name="Giordano R."/>
            <person name="Donthu R.K."/>
            <person name="Hernandez A.G."/>
            <person name="Wright C.L."/>
            <person name="Zimin A.V."/>
        </authorList>
    </citation>
    <scope>NUCLEOTIDE SEQUENCE [LARGE SCALE GENOMIC DNA]</scope>
    <source>
        <tissue evidence="2">Whole aphids</tissue>
    </source>
</reference>
<evidence type="ECO:0000313" key="3">
    <source>
        <dbReference type="Proteomes" id="UP000475862"/>
    </source>
</evidence>
<keyword evidence="3" id="KW-1185">Reference proteome</keyword>
<dbReference type="EMBL" id="VYZN01000002">
    <property type="protein sequence ID" value="KAE9544222.1"/>
    <property type="molecule type" value="Genomic_DNA"/>
</dbReference>
<organism evidence="2 3">
    <name type="scientific">Aphis glycines</name>
    <name type="common">Soybean aphid</name>
    <dbReference type="NCBI Taxonomy" id="307491"/>
    <lineage>
        <taxon>Eukaryota</taxon>
        <taxon>Metazoa</taxon>
        <taxon>Ecdysozoa</taxon>
        <taxon>Arthropoda</taxon>
        <taxon>Hexapoda</taxon>
        <taxon>Insecta</taxon>
        <taxon>Pterygota</taxon>
        <taxon>Neoptera</taxon>
        <taxon>Paraneoptera</taxon>
        <taxon>Hemiptera</taxon>
        <taxon>Sternorrhyncha</taxon>
        <taxon>Aphidomorpha</taxon>
        <taxon>Aphidoidea</taxon>
        <taxon>Aphididae</taxon>
        <taxon>Aphidini</taxon>
        <taxon>Aphis</taxon>
        <taxon>Aphis</taxon>
    </lineage>
</organism>
<proteinExistence type="predicted"/>
<name>A0A6G0U7G5_APHGL</name>
<evidence type="ECO:0000313" key="2">
    <source>
        <dbReference type="EMBL" id="KAE9544222.1"/>
    </source>
</evidence>
<feature type="non-terminal residue" evidence="2">
    <location>
        <position position="1"/>
    </location>
</feature>